<dbReference type="PANTHER" id="PTHR22617:SF23">
    <property type="entry name" value="CHEMOTAXIS PROTEIN CHEW"/>
    <property type="match status" value="1"/>
</dbReference>
<dbReference type="EMBL" id="AOHZ01000098">
    <property type="protein sequence ID" value="ELY49199.1"/>
    <property type="molecule type" value="Genomic_DNA"/>
</dbReference>
<feature type="region of interest" description="Disordered" evidence="1">
    <location>
        <begin position="1"/>
        <end position="60"/>
    </location>
</feature>
<dbReference type="Proteomes" id="UP000011602">
    <property type="component" value="Unassembled WGS sequence"/>
</dbReference>
<comment type="caution">
    <text evidence="3">The sequence shown here is derived from an EMBL/GenBank/DDBJ whole genome shotgun (WGS) entry which is preliminary data.</text>
</comment>
<dbReference type="PANTHER" id="PTHR22617">
    <property type="entry name" value="CHEMOTAXIS SENSOR HISTIDINE KINASE-RELATED"/>
    <property type="match status" value="1"/>
</dbReference>
<dbReference type="SMART" id="SM00260">
    <property type="entry name" value="CheW"/>
    <property type="match status" value="1"/>
</dbReference>
<protein>
    <submittedName>
        <fullName evidence="3">Chemotaxis protein CheW</fullName>
    </submittedName>
</protein>
<dbReference type="STRING" id="1227499.C493_20922"/>
<dbReference type="OrthoDB" id="115049at2157"/>
<dbReference type="Gene3D" id="2.30.30.40">
    <property type="entry name" value="SH3 Domains"/>
    <property type="match status" value="1"/>
</dbReference>
<evidence type="ECO:0000259" key="2">
    <source>
        <dbReference type="PROSITE" id="PS50851"/>
    </source>
</evidence>
<dbReference type="GO" id="GO:0005829">
    <property type="term" value="C:cytosol"/>
    <property type="evidence" value="ECO:0007669"/>
    <property type="project" value="TreeGrafter"/>
</dbReference>
<dbReference type="Pfam" id="PF01584">
    <property type="entry name" value="CheW"/>
    <property type="match status" value="1"/>
</dbReference>
<evidence type="ECO:0000256" key="1">
    <source>
        <dbReference type="SAM" id="MobiDB-lite"/>
    </source>
</evidence>
<feature type="domain" description="CheW-like" evidence="2">
    <location>
        <begin position="77"/>
        <end position="230"/>
    </location>
</feature>
<dbReference type="InterPro" id="IPR002545">
    <property type="entry name" value="CheW-lke_dom"/>
</dbReference>
<dbReference type="eggNOG" id="arCOG02395">
    <property type="taxonomic scope" value="Archaea"/>
</dbReference>
<dbReference type="RefSeq" id="WP_007261433.1">
    <property type="nucleotide sequence ID" value="NZ_AOHZ01000098.1"/>
</dbReference>
<sequence length="242" mass="26284">MTDEHTDPTTGPATDESVTETDATFEMHEPNATDGGPVPGHDLELTFDETGGERMPVHTGGDSLEMVTEVDTVAADATKLLYFELNGSTFAVDLTEIASVETLSGLTRYPRAPAPIDGVTDLRGQIIAVLNPKVVLEIPIETDRLEVGNDYVIVAEEFEDEHRIGIRVDSIDRVESCTDDRITPADEIDQLGLLGIPKEQLVGIVQDERDGERVQIPWLRIDALAGQLQNADDGETATATFQ</sequence>
<dbReference type="InterPro" id="IPR039315">
    <property type="entry name" value="CheW"/>
</dbReference>
<dbReference type="SUPFAM" id="SSF50341">
    <property type="entry name" value="CheW-like"/>
    <property type="match status" value="1"/>
</dbReference>
<reference evidence="3 4" key="1">
    <citation type="journal article" date="2014" name="PLoS Genet.">
        <title>Phylogenetically driven sequencing of extremely halophilic archaea reveals strategies for static and dynamic osmo-response.</title>
        <authorList>
            <person name="Becker E.A."/>
            <person name="Seitzer P.M."/>
            <person name="Tritt A."/>
            <person name="Larsen D."/>
            <person name="Krusor M."/>
            <person name="Yao A.I."/>
            <person name="Wu D."/>
            <person name="Madern D."/>
            <person name="Eisen J.A."/>
            <person name="Darling A.E."/>
            <person name="Facciotti M.T."/>
        </authorList>
    </citation>
    <scope>NUCLEOTIDE SEQUENCE [LARGE SCALE GENOMIC DNA]</scope>
    <source>
        <strain evidence="3 4">JCM 12255</strain>
    </source>
</reference>
<proteinExistence type="predicted"/>
<organism evidence="3 4">
    <name type="scientific">Natronolimnohabitans innermongolicus JCM 12255</name>
    <dbReference type="NCBI Taxonomy" id="1227499"/>
    <lineage>
        <taxon>Archaea</taxon>
        <taxon>Methanobacteriati</taxon>
        <taxon>Methanobacteriota</taxon>
        <taxon>Stenosarchaea group</taxon>
        <taxon>Halobacteria</taxon>
        <taxon>Halobacteriales</taxon>
        <taxon>Natrialbaceae</taxon>
        <taxon>Natronolimnohabitans</taxon>
    </lineage>
</organism>
<dbReference type="AlphaFoldDB" id="L9WIC4"/>
<dbReference type="GO" id="GO:0006935">
    <property type="term" value="P:chemotaxis"/>
    <property type="evidence" value="ECO:0007669"/>
    <property type="project" value="InterPro"/>
</dbReference>
<dbReference type="GO" id="GO:0007165">
    <property type="term" value="P:signal transduction"/>
    <property type="evidence" value="ECO:0007669"/>
    <property type="project" value="InterPro"/>
</dbReference>
<evidence type="ECO:0000313" key="3">
    <source>
        <dbReference type="EMBL" id="ELY49199.1"/>
    </source>
</evidence>
<gene>
    <name evidence="3" type="ORF">C493_20922</name>
</gene>
<accession>L9WIC4</accession>
<evidence type="ECO:0000313" key="4">
    <source>
        <dbReference type="Proteomes" id="UP000011602"/>
    </source>
</evidence>
<dbReference type="InterPro" id="IPR036061">
    <property type="entry name" value="CheW-like_dom_sf"/>
</dbReference>
<dbReference type="PATRIC" id="fig|1227499.3.peg.4298"/>
<dbReference type="Gene3D" id="2.40.50.180">
    <property type="entry name" value="CheA-289, Domain 4"/>
    <property type="match status" value="1"/>
</dbReference>
<name>L9WIC4_9EURY</name>
<keyword evidence="4" id="KW-1185">Reference proteome</keyword>
<dbReference type="PROSITE" id="PS50851">
    <property type="entry name" value="CHEW"/>
    <property type="match status" value="1"/>
</dbReference>